<organism evidence="4">
    <name type="scientific">Chaetoceros debilis</name>
    <dbReference type="NCBI Taxonomy" id="122233"/>
    <lineage>
        <taxon>Eukaryota</taxon>
        <taxon>Sar</taxon>
        <taxon>Stramenopiles</taxon>
        <taxon>Ochrophyta</taxon>
        <taxon>Bacillariophyta</taxon>
        <taxon>Coscinodiscophyceae</taxon>
        <taxon>Chaetocerotophycidae</taxon>
        <taxon>Chaetocerotales</taxon>
        <taxon>Chaetocerotaceae</taxon>
        <taxon>Chaetoceros</taxon>
    </lineage>
</organism>
<dbReference type="GO" id="GO:0016020">
    <property type="term" value="C:membrane"/>
    <property type="evidence" value="ECO:0007669"/>
    <property type="project" value="TreeGrafter"/>
</dbReference>
<feature type="short sequence motif" description="DGA/G" evidence="2">
    <location>
        <begin position="208"/>
        <end position="210"/>
    </location>
</feature>
<protein>
    <recommendedName>
        <fullName evidence="3">PNPLA domain-containing protein</fullName>
    </recommendedName>
</protein>
<dbReference type="PANTHER" id="PTHR12406">
    <property type="entry name" value="CALCIUM-INDEPENDENT PHOSPHOLIPASE A2 IPLA2 -RELATED"/>
    <property type="match status" value="1"/>
</dbReference>
<dbReference type="Pfam" id="PF01734">
    <property type="entry name" value="Patatin"/>
    <property type="match status" value="1"/>
</dbReference>
<dbReference type="PROSITE" id="PS51635">
    <property type="entry name" value="PNPLA"/>
    <property type="match status" value="1"/>
</dbReference>
<evidence type="ECO:0000256" key="2">
    <source>
        <dbReference type="PROSITE-ProRule" id="PRU01161"/>
    </source>
</evidence>
<dbReference type="Gene3D" id="3.40.1090.10">
    <property type="entry name" value="Cytosolic phospholipase A2 catalytic domain"/>
    <property type="match status" value="2"/>
</dbReference>
<keyword evidence="2" id="KW-0378">Hydrolase</keyword>
<evidence type="ECO:0000313" key="4">
    <source>
        <dbReference type="EMBL" id="CAE0478962.1"/>
    </source>
</evidence>
<proteinExistence type="predicted"/>
<reference evidence="4" key="1">
    <citation type="submission" date="2021-01" db="EMBL/GenBank/DDBJ databases">
        <authorList>
            <person name="Corre E."/>
            <person name="Pelletier E."/>
            <person name="Niang G."/>
            <person name="Scheremetjew M."/>
            <person name="Finn R."/>
            <person name="Kale V."/>
            <person name="Holt S."/>
            <person name="Cochrane G."/>
            <person name="Meng A."/>
            <person name="Brown T."/>
            <person name="Cohen L."/>
        </authorList>
    </citation>
    <scope>NUCLEOTIDE SEQUENCE</scope>
    <source>
        <strain evidence="4">MM31A-1</strain>
    </source>
</reference>
<dbReference type="InterPro" id="IPR002641">
    <property type="entry name" value="PNPLA_dom"/>
</dbReference>
<dbReference type="GO" id="GO:0019433">
    <property type="term" value="P:triglyceride catabolic process"/>
    <property type="evidence" value="ECO:0007669"/>
    <property type="project" value="TreeGrafter"/>
</dbReference>
<keyword evidence="2" id="KW-0442">Lipid degradation</keyword>
<gene>
    <name evidence="4" type="ORF">CDEB00056_LOCUS23815</name>
</gene>
<feature type="active site" description="Nucleophile" evidence="2">
    <location>
        <position position="67"/>
    </location>
</feature>
<sequence length="320" mass="34850">MTSTLLNSTFITLRFSGCGHLLPYHLGVSTVLLEEESRRRPSNKPNRLIGPGVDTKIPKVKAVAGSSAGAIAAAMYSRLPHRLEEYASTFISERGHALEILKTMLHEEENGSTTSSETLVTREKNSLPPSLHISATKCADGSHHLFNFSPNLYPNISSCWATDDILEAVKASCSIPQSFHPADIVFKNQSLSYPNSEGVLIDDDYFVDGGIAAPAPSTPRDNQDGAHPIIISPISAGSRSLFFGEDDAPRRISPLDNSWRLLPISTLVCRGNFRVKPSIQNLKAMRVASGMAASVELQEWYDLGVSDALRKLDEWSASSE</sequence>
<dbReference type="InterPro" id="IPR016035">
    <property type="entry name" value="Acyl_Trfase/lysoPLipase"/>
</dbReference>
<dbReference type="AlphaFoldDB" id="A0A7S3VGY4"/>
<evidence type="ECO:0000259" key="3">
    <source>
        <dbReference type="PROSITE" id="PS51635"/>
    </source>
</evidence>
<keyword evidence="1 2" id="KW-0443">Lipid metabolism</keyword>
<name>A0A7S3VGY4_9STRA</name>
<dbReference type="GO" id="GO:0005811">
    <property type="term" value="C:lipid droplet"/>
    <property type="evidence" value="ECO:0007669"/>
    <property type="project" value="TreeGrafter"/>
</dbReference>
<feature type="domain" description="PNPLA" evidence="3">
    <location>
        <begin position="13"/>
        <end position="221"/>
    </location>
</feature>
<dbReference type="GO" id="GO:0005737">
    <property type="term" value="C:cytoplasm"/>
    <property type="evidence" value="ECO:0007669"/>
    <property type="project" value="TreeGrafter"/>
</dbReference>
<dbReference type="InterPro" id="IPR033562">
    <property type="entry name" value="PLPL"/>
</dbReference>
<evidence type="ECO:0000256" key="1">
    <source>
        <dbReference type="ARBA" id="ARBA00023098"/>
    </source>
</evidence>
<feature type="active site" description="Proton acceptor" evidence="2">
    <location>
        <position position="208"/>
    </location>
</feature>
<dbReference type="SUPFAM" id="SSF52151">
    <property type="entry name" value="FabD/lysophospholipase-like"/>
    <property type="match status" value="1"/>
</dbReference>
<dbReference type="GO" id="GO:0004806">
    <property type="term" value="F:triacylglycerol lipase activity"/>
    <property type="evidence" value="ECO:0007669"/>
    <property type="project" value="TreeGrafter"/>
</dbReference>
<accession>A0A7S3VGY4</accession>
<dbReference type="GO" id="GO:0055088">
    <property type="term" value="P:lipid homeostasis"/>
    <property type="evidence" value="ECO:0007669"/>
    <property type="project" value="TreeGrafter"/>
</dbReference>
<comment type="caution">
    <text evidence="2">Lacks conserved residue(s) required for the propagation of feature annotation.</text>
</comment>
<dbReference type="EMBL" id="HBIO01031077">
    <property type="protein sequence ID" value="CAE0478962.1"/>
    <property type="molecule type" value="Transcribed_RNA"/>
</dbReference>
<feature type="short sequence motif" description="GXSXG" evidence="2">
    <location>
        <begin position="65"/>
        <end position="69"/>
    </location>
</feature>
<dbReference type="PANTHER" id="PTHR12406:SF7">
    <property type="entry name" value="PATATIN-LIKE PHOSPHOLIPASE DOMAIN-CONTAINING PROTEIN 4"/>
    <property type="match status" value="1"/>
</dbReference>